<organism evidence="3 4">
    <name type="scientific">Thermococcus gammatolerans (strain DSM 15229 / JCM 11827 / EJ3)</name>
    <dbReference type="NCBI Taxonomy" id="593117"/>
    <lineage>
        <taxon>Archaea</taxon>
        <taxon>Methanobacteriati</taxon>
        <taxon>Methanobacteriota</taxon>
        <taxon>Thermococci</taxon>
        <taxon>Thermococcales</taxon>
        <taxon>Thermococcaceae</taxon>
        <taxon>Thermococcus</taxon>
    </lineage>
</organism>
<dbReference type="SUPFAM" id="SSF48179">
    <property type="entry name" value="6-phosphogluconate dehydrogenase C-terminal domain-like"/>
    <property type="match status" value="1"/>
</dbReference>
<dbReference type="InterPro" id="IPR046826">
    <property type="entry name" value="PDH_N"/>
</dbReference>
<dbReference type="STRING" id="593117.TGAM_1589"/>
<dbReference type="InterPro" id="IPR003099">
    <property type="entry name" value="Prephen_DH"/>
</dbReference>
<dbReference type="GO" id="GO:0008977">
    <property type="term" value="F:prephenate dehydrogenase (NAD+) activity"/>
    <property type="evidence" value="ECO:0007669"/>
    <property type="project" value="UniProtKB-EC"/>
</dbReference>
<dbReference type="GO" id="GO:0004665">
    <property type="term" value="F:prephenate dehydrogenase (NADP+) activity"/>
    <property type="evidence" value="ECO:0007669"/>
    <property type="project" value="InterPro"/>
</dbReference>
<accession>C5A779</accession>
<dbReference type="AlphaFoldDB" id="C5A779"/>
<dbReference type="EC" id="1.3.1.12" evidence="3"/>
<protein>
    <submittedName>
        <fullName evidence="3">Prephenate dehydrogenase (Pdh)</fullName>
        <ecNumber evidence="3">1.3.1.12</ecNumber>
    </submittedName>
</protein>
<dbReference type="PROSITE" id="PS51176">
    <property type="entry name" value="PDH_ADH"/>
    <property type="match status" value="1"/>
</dbReference>
<dbReference type="EMBL" id="CP001398">
    <property type="protein sequence ID" value="ACS34091.1"/>
    <property type="molecule type" value="Genomic_DNA"/>
</dbReference>
<evidence type="ECO:0000313" key="3">
    <source>
        <dbReference type="EMBL" id="ACS34091.1"/>
    </source>
</evidence>
<dbReference type="InterPro" id="IPR050812">
    <property type="entry name" value="Preph/Arog_dehydrog"/>
</dbReference>
<dbReference type="PaxDb" id="593117-TGAM_1589"/>
<dbReference type="HOGENOM" id="CLU_1084248_0_0_2"/>
<dbReference type="GO" id="GO:0070403">
    <property type="term" value="F:NAD+ binding"/>
    <property type="evidence" value="ECO:0007669"/>
    <property type="project" value="InterPro"/>
</dbReference>
<dbReference type="InterPro" id="IPR008927">
    <property type="entry name" value="6-PGluconate_DH-like_C_sf"/>
</dbReference>
<keyword evidence="1 3" id="KW-0560">Oxidoreductase</keyword>
<dbReference type="PANTHER" id="PTHR21363:SF0">
    <property type="entry name" value="PREPHENATE DEHYDROGENASE [NADP(+)]"/>
    <property type="match status" value="1"/>
</dbReference>
<dbReference type="PATRIC" id="fig|593117.10.peg.1593"/>
<keyword evidence="4" id="KW-1185">Reference proteome</keyword>
<proteinExistence type="predicted"/>
<sequence length="232" mass="26532">MRFYSRHAKADFDNLEDMYEWADVLILASSLDSIPQQLEELALIASRQPKNAIIFDIATFKRELIGLYKGFPPEVKVASVHPMFGEGVESFNGQLFLVIPVEGREDDAEHIANFLRSLGGRVEFVSAEEHDRAMGFVIGVPYFLGLKYLELSLKNNLDRFGGTSHRFLTTYGRAVLNDSPEFIAEVLERSRGEIEEFIRELGKEPDLEYLLGKVSCEEIKKAYRKFYRVLEP</sequence>
<reference evidence="3 4" key="1">
    <citation type="journal article" date="2007" name="Genome Biol.">
        <title>Genome analysis and genome-wide proteomics of Thermococcus gammatolerans, the most radioresistant organism known amongst the Archaea.</title>
        <authorList>
            <person name="Zivanovic Y."/>
            <person name="Armengaud J."/>
            <person name="Lagorce A."/>
            <person name="Leplat C."/>
            <person name="Guerin P."/>
            <person name="Dutertre M."/>
            <person name="Anthouard V."/>
            <person name="Forterre P."/>
            <person name="Wincker P."/>
            <person name="Confalonieri F."/>
        </authorList>
    </citation>
    <scope>NUCLEOTIDE SEQUENCE [LARGE SCALE GENOMIC DNA]</scope>
    <source>
        <strain evidence="4">DSM 15229 / JCM 11827 / EJ3</strain>
    </source>
</reference>
<dbReference type="Proteomes" id="UP000001488">
    <property type="component" value="Chromosome"/>
</dbReference>
<feature type="domain" description="Prephenate/arogenate dehydrogenase" evidence="2">
    <location>
        <begin position="1"/>
        <end position="232"/>
    </location>
</feature>
<dbReference type="InterPro" id="IPR036291">
    <property type="entry name" value="NAD(P)-bd_dom_sf"/>
</dbReference>
<dbReference type="SUPFAM" id="SSF51735">
    <property type="entry name" value="NAD(P)-binding Rossmann-fold domains"/>
    <property type="match status" value="1"/>
</dbReference>
<dbReference type="eggNOG" id="arCOG00245">
    <property type="taxonomic scope" value="Archaea"/>
</dbReference>
<evidence type="ECO:0000256" key="1">
    <source>
        <dbReference type="ARBA" id="ARBA00023002"/>
    </source>
</evidence>
<dbReference type="KEGG" id="tga:TGAM_1589"/>
<dbReference type="Pfam" id="PF02153">
    <property type="entry name" value="PDH_N"/>
    <property type="match status" value="1"/>
</dbReference>
<evidence type="ECO:0000259" key="2">
    <source>
        <dbReference type="PROSITE" id="PS51176"/>
    </source>
</evidence>
<gene>
    <name evidence="3" type="primary">pdh</name>
    <name evidence="3" type="ordered locus">TGAM_1589</name>
</gene>
<dbReference type="PANTHER" id="PTHR21363">
    <property type="entry name" value="PREPHENATE DEHYDROGENASE"/>
    <property type="match status" value="1"/>
</dbReference>
<evidence type="ECO:0000313" key="4">
    <source>
        <dbReference type="Proteomes" id="UP000001488"/>
    </source>
</evidence>
<name>C5A779_THEGJ</name>
<dbReference type="Gene3D" id="3.40.50.720">
    <property type="entry name" value="NAD(P)-binding Rossmann-like Domain"/>
    <property type="match status" value="1"/>
</dbReference>
<dbReference type="GO" id="GO:0006571">
    <property type="term" value="P:tyrosine biosynthetic process"/>
    <property type="evidence" value="ECO:0007669"/>
    <property type="project" value="InterPro"/>
</dbReference>